<protein>
    <submittedName>
        <fullName evidence="1">Uncharacterized protein</fullName>
    </submittedName>
</protein>
<sequence length="99" mass="10813">MGLLGRLGEQRETVDRLGCVTEGENGGNNGGRPRGKMELLCLGEGERSWLRGEGAGDGADFWWAKMEENLLRGKQVVLVLAKEKEGLVFGSVREERPGL</sequence>
<accession>A0A2K1WPI7</accession>
<evidence type="ECO:0000313" key="2">
    <source>
        <dbReference type="Proteomes" id="UP000006729"/>
    </source>
</evidence>
<evidence type="ECO:0000313" key="1">
    <source>
        <dbReference type="EMBL" id="PNS90456.1"/>
    </source>
</evidence>
<dbReference type="EMBL" id="CM009308">
    <property type="protein sequence ID" value="PNS90456.1"/>
    <property type="molecule type" value="Genomic_DNA"/>
</dbReference>
<dbReference type="AlphaFoldDB" id="A0A2K1WPI7"/>
<gene>
    <name evidence="1" type="ORF">POPTR_019G044800</name>
</gene>
<dbReference type="InParanoid" id="A0A2K1WPI7"/>
<keyword evidence="2" id="KW-1185">Reference proteome</keyword>
<organism evidence="1 2">
    <name type="scientific">Populus trichocarpa</name>
    <name type="common">Western balsam poplar</name>
    <name type="synonym">Populus balsamifera subsp. trichocarpa</name>
    <dbReference type="NCBI Taxonomy" id="3694"/>
    <lineage>
        <taxon>Eukaryota</taxon>
        <taxon>Viridiplantae</taxon>
        <taxon>Streptophyta</taxon>
        <taxon>Embryophyta</taxon>
        <taxon>Tracheophyta</taxon>
        <taxon>Spermatophyta</taxon>
        <taxon>Magnoliopsida</taxon>
        <taxon>eudicotyledons</taxon>
        <taxon>Gunneridae</taxon>
        <taxon>Pentapetalae</taxon>
        <taxon>rosids</taxon>
        <taxon>fabids</taxon>
        <taxon>Malpighiales</taxon>
        <taxon>Salicaceae</taxon>
        <taxon>Saliceae</taxon>
        <taxon>Populus</taxon>
    </lineage>
</organism>
<dbReference type="Proteomes" id="UP000006729">
    <property type="component" value="Chromosome 19"/>
</dbReference>
<reference evidence="1 2" key="1">
    <citation type="journal article" date="2006" name="Science">
        <title>The genome of black cottonwood, Populus trichocarpa (Torr. &amp; Gray).</title>
        <authorList>
            <person name="Tuskan G.A."/>
            <person name="Difazio S."/>
            <person name="Jansson S."/>
            <person name="Bohlmann J."/>
            <person name="Grigoriev I."/>
            <person name="Hellsten U."/>
            <person name="Putnam N."/>
            <person name="Ralph S."/>
            <person name="Rombauts S."/>
            <person name="Salamov A."/>
            <person name="Schein J."/>
            <person name="Sterck L."/>
            <person name="Aerts A."/>
            <person name="Bhalerao R.R."/>
            <person name="Bhalerao R.P."/>
            <person name="Blaudez D."/>
            <person name="Boerjan W."/>
            <person name="Brun A."/>
            <person name="Brunner A."/>
            <person name="Busov V."/>
            <person name="Campbell M."/>
            <person name="Carlson J."/>
            <person name="Chalot M."/>
            <person name="Chapman J."/>
            <person name="Chen G.L."/>
            <person name="Cooper D."/>
            <person name="Coutinho P.M."/>
            <person name="Couturier J."/>
            <person name="Covert S."/>
            <person name="Cronk Q."/>
            <person name="Cunningham R."/>
            <person name="Davis J."/>
            <person name="Degroeve S."/>
            <person name="Dejardin A."/>
            <person name="Depamphilis C."/>
            <person name="Detter J."/>
            <person name="Dirks B."/>
            <person name="Dubchak I."/>
            <person name="Duplessis S."/>
            <person name="Ehlting J."/>
            <person name="Ellis B."/>
            <person name="Gendler K."/>
            <person name="Goodstein D."/>
            <person name="Gribskov M."/>
            <person name="Grimwood J."/>
            <person name="Groover A."/>
            <person name="Gunter L."/>
            <person name="Hamberger B."/>
            <person name="Heinze B."/>
            <person name="Helariutta Y."/>
            <person name="Henrissat B."/>
            <person name="Holligan D."/>
            <person name="Holt R."/>
            <person name="Huang W."/>
            <person name="Islam-Faridi N."/>
            <person name="Jones S."/>
            <person name="Jones-Rhoades M."/>
            <person name="Jorgensen R."/>
            <person name="Joshi C."/>
            <person name="Kangasjarvi J."/>
            <person name="Karlsson J."/>
            <person name="Kelleher C."/>
            <person name="Kirkpatrick R."/>
            <person name="Kirst M."/>
            <person name="Kohler A."/>
            <person name="Kalluri U."/>
            <person name="Larimer F."/>
            <person name="Leebens-Mack J."/>
            <person name="Leple J.C."/>
            <person name="Locascio P."/>
            <person name="Lou Y."/>
            <person name="Lucas S."/>
            <person name="Martin F."/>
            <person name="Montanini B."/>
            <person name="Napoli C."/>
            <person name="Nelson D.R."/>
            <person name="Nelson C."/>
            <person name="Nieminen K."/>
            <person name="Nilsson O."/>
            <person name="Pereda V."/>
            <person name="Peter G."/>
            <person name="Philippe R."/>
            <person name="Pilate G."/>
            <person name="Poliakov A."/>
            <person name="Razumovskaya J."/>
            <person name="Richardson P."/>
            <person name="Rinaldi C."/>
            <person name="Ritland K."/>
            <person name="Rouze P."/>
            <person name="Ryaboy D."/>
            <person name="Schmutz J."/>
            <person name="Schrader J."/>
            <person name="Segerman B."/>
            <person name="Shin H."/>
            <person name="Siddiqui A."/>
            <person name="Sterky F."/>
            <person name="Terry A."/>
            <person name="Tsai C.J."/>
            <person name="Uberbacher E."/>
            <person name="Unneberg P."/>
            <person name="Vahala J."/>
            <person name="Wall K."/>
            <person name="Wessler S."/>
            <person name="Yang G."/>
            <person name="Yin T."/>
            <person name="Douglas C."/>
            <person name="Marra M."/>
            <person name="Sandberg G."/>
            <person name="Van de Peer Y."/>
            <person name="Rokhsar D."/>
        </authorList>
    </citation>
    <scope>NUCLEOTIDE SEQUENCE [LARGE SCALE GENOMIC DNA]</scope>
    <source>
        <strain evidence="2">cv. Nisqually</strain>
    </source>
</reference>
<proteinExistence type="predicted"/>
<name>A0A2K1WPI7_POPTR</name>